<gene>
    <name evidence="1" type="ORF">SAMN05216386_2066</name>
</gene>
<dbReference type="AlphaFoldDB" id="A0A1I5CMU3"/>
<dbReference type="EMBL" id="FOVJ01000004">
    <property type="protein sequence ID" value="SFN88202.1"/>
    <property type="molecule type" value="Genomic_DNA"/>
</dbReference>
<keyword evidence="2" id="KW-1185">Reference proteome</keyword>
<protein>
    <submittedName>
        <fullName evidence="1">Uncharacterized protein</fullName>
    </submittedName>
</protein>
<organism evidence="1 2">
    <name type="scientific">Nitrosospira briensis</name>
    <dbReference type="NCBI Taxonomy" id="35799"/>
    <lineage>
        <taxon>Bacteria</taxon>
        <taxon>Pseudomonadati</taxon>
        <taxon>Pseudomonadota</taxon>
        <taxon>Betaproteobacteria</taxon>
        <taxon>Nitrosomonadales</taxon>
        <taxon>Nitrosomonadaceae</taxon>
        <taxon>Nitrosospira</taxon>
    </lineage>
</organism>
<evidence type="ECO:0000313" key="1">
    <source>
        <dbReference type="EMBL" id="SFN88202.1"/>
    </source>
</evidence>
<accession>A0A1I5CMU3</accession>
<proteinExistence type="predicted"/>
<dbReference type="Proteomes" id="UP000183107">
    <property type="component" value="Unassembled WGS sequence"/>
</dbReference>
<sequence>MQKARQTGQTPRIASFCCFGLSFELLMLEGTVPSVHLEKLRNFQLCGETVY</sequence>
<reference evidence="2" key="1">
    <citation type="submission" date="2016-10" db="EMBL/GenBank/DDBJ databases">
        <authorList>
            <person name="Varghese N."/>
        </authorList>
    </citation>
    <scope>NUCLEOTIDE SEQUENCE [LARGE SCALE GENOMIC DNA]</scope>
    <source>
        <strain evidence="2">Nsp8</strain>
    </source>
</reference>
<evidence type="ECO:0000313" key="2">
    <source>
        <dbReference type="Proteomes" id="UP000183107"/>
    </source>
</evidence>
<name>A0A1I5CMU3_9PROT</name>